<accession>A0ABW5BQS3</accession>
<proteinExistence type="predicted"/>
<comment type="subcellular location">
    <subcellularLocation>
        <location evidence="1">Cell inner membrane</location>
        <topology evidence="1">Multi-pass membrane protein</topology>
    </subcellularLocation>
</comment>
<keyword evidence="5 8" id="KW-0812">Transmembrane</keyword>
<feature type="transmembrane region" description="Helical" evidence="8">
    <location>
        <begin position="134"/>
        <end position="152"/>
    </location>
</feature>
<feature type="transmembrane region" description="Helical" evidence="8">
    <location>
        <begin position="263"/>
        <end position="280"/>
    </location>
</feature>
<dbReference type="PIRSF" id="PIRSF004925">
    <property type="entry name" value="HcaT"/>
    <property type="match status" value="1"/>
</dbReference>
<name>A0ABW5BQS3_9PROT</name>
<sequence>MINRLGIPYSLFYIFVFMTMGIILVFWPIWLETKGLSKSEIGWILSLPPFLMIFISPSIAYFSEKSGRSRTVLSITSLISASFFLCFYISDGFYSYLALQAGASCCFLSLIPLGDSQTLKAVRLYDLSYGRIRLWGSLSFIATSFGAGYLLDLMGIDWTLWLIICALLVVAAFSFSLPLLPNEQSQTSGNPRIFLKKPSFLLFILGAGMIIGSHAAYYAFGSLYMISLGYSKTLIGFIWAFGVMAEVILFAFSNKIFKSARSLHLILIGSIAGIIRWGTLGFDDSMVVIIGIQLLHALTFGATHLGSMSFISRHAPKDVTASAQSLYSSIANGLMMGIAILISGRLYDIDPSYAFFGMTLLAATGGLIILTLSRFVPPSKAPPAEKYTHQELP</sequence>
<dbReference type="InterPro" id="IPR036259">
    <property type="entry name" value="MFS_trans_sf"/>
</dbReference>
<keyword evidence="7 8" id="KW-0472">Membrane</keyword>
<dbReference type="EMBL" id="JBHUII010000011">
    <property type="protein sequence ID" value="MFD2207254.1"/>
    <property type="molecule type" value="Genomic_DNA"/>
</dbReference>
<feature type="transmembrane region" description="Helical" evidence="8">
    <location>
        <begin position="326"/>
        <end position="347"/>
    </location>
</feature>
<dbReference type="InterPro" id="IPR024989">
    <property type="entry name" value="MFS_assoc_dom"/>
</dbReference>
<gene>
    <name evidence="10" type="ORF">ACFSKO_16620</name>
</gene>
<feature type="transmembrane region" description="Helical" evidence="8">
    <location>
        <begin position="42"/>
        <end position="62"/>
    </location>
</feature>
<evidence type="ECO:0000256" key="5">
    <source>
        <dbReference type="ARBA" id="ARBA00022692"/>
    </source>
</evidence>
<feature type="transmembrane region" description="Helical" evidence="8">
    <location>
        <begin position="96"/>
        <end position="113"/>
    </location>
</feature>
<feature type="transmembrane region" description="Helical" evidence="8">
    <location>
        <begin position="12"/>
        <end position="30"/>
    </location>
</feature>
<feature type="transmembrane region" description="Helical" evidence="8">
    <location>
        <begin position="158"/>
        <end position="180"/>
    </location>
</feature>
<feature type="domain" description="Major facilitator superfamily associated" evidence="9">
    <location>
        <begin position="9"/>
        <end position="355"/>
    </location>
</feature>
<keyword evidence="4" id="KW-0997">Cell inner membrane</keyword>
<reference evidence="11" key="1">
    <citation type="journal article" date="2019" name="Int. J. Syst. Evol. Microbiol.">
        <title>The Global Catalogue of Microorganisms (GCM) 10K type strain sequencing project: providing services to taxonomists for standard genome sequencing and annotation.</title>
        <authorList>
            <consortium name="The Broad Institute Genomics Platform"/>
            <consortium name="The Broad Institute Genome Sequencing Center for Infectious Disease"/>
            <person name="Wu L."/>
            <person name="Ma J."/>
        </authorList>
    </citation>
    <scope>NUCLEOTIDE SEQUENCE [LARGE SCALE GENOMIC DNA]</scope>
    <source>
        <strain evidence="11">CGMCC 4.7192</strain>
    </source>
</reference>
<feature type="transmembrane region" description="Helical" evidence="8">
    <location>
        <begin position="71"/>
        <end position="90"/>
    </location>
</feature>
<feature type="transmembrane region" description="Helical" evidence="8">
    <location>
        <begin position="353"/>
        <end position="372"/>
    </location>
</feature>
<dbReference type="PANTHER" id="PTHR23522:SF10">
    <property type="entry name" value="3-PHENYLPROPIONIC ACID TRANSPORTER-RELATED"/>
    <property type="match status" value="1"/>
</dbReference>
<evidence type="ECO:0000256" key="3">
    <source>
        <dbReference type="ARBA" id="ARBA00022475"/>
    </source>
</evidence>
<evidence type="ECO:0000256" key="2">
    <source>
        <dbReference type="ARBA" id="ARBA00022448"/>
    </source>
</evidence>
<dbReference type="InterPro" id="IPR026032">
    <property type="entry name" value="HcaT-like"/>
</dbReference>
<feature type="transmembrane region" description="Helical" evidence="8">
    <location>
        <begin position="286"/>
        <end position="305"/>
    </location>
</feature>
<dbReference type="NCBIfam" id="NF037955">
    <property type="entry name" value="mfs"/>
    <property type="match status" value="1"/>
</dbReference>
<dbReference type="Proteomes" id="UP001597294">
    <property type="component" value="Unassembled WGS sequence"/>
</dbReference>
<evidence type="ECO:0000313" key="10">
    <source>
        <dbReference type="EMBL" id="MFD2207254.1"/>
    </source>
</evidence>
<comment type="caution">
    <text evidence="10">The sequence shown here is derived from an EMBL/GenBank/DDBJ whole genome shotgun (WGS) entry which is preliminary data.</text>
</comment>
<keyword evidence="3" id="KW-1003">Cell membrane</keyword>
<evidence type="ECO:0000256" key="1">
    <source>
        <dbReference type="ARBA" id="ARBA00004429"/>
    </source>
</evidence>
<keyword evidence="2" id="KW-0813">Transport</keyword>
<dbReference type="SUPFAM" id="SSF103473">
    <property type="entry name" value="MFS general substrate transporter"/>
    <property type="match status" value="1"/>
</dbReference>
<keyword evidence="11" id="KW-1185">Reference proteome</keyword>
<organism evidence="10 11">
    <name type="scientific">Kiloniella antarctica</name>
    <dbReference type="NCBI Taxonomy" id="1550907"/>
    <lineage>
        <taxon>Bacteria</taxon>
        <taxon>Pseudomonadati</taxon>
        <taxon>Pseudomonadota</taxon>
        <taxon>Alphaproteobacteria</taxon>
        <taxon>Rhodospirillales</taxon>
        <taxon>Kiloniellaceae</taxon>
        <taxon>Kiloniella</taxon>
    </lineage>
</organism>
<evidence type="ECO:0000256" key="8">
    <source>
        <dbReference type="SAM" id="Phobius"/>
    </source>
</evidence>
<evidence type="ECO:0000256" key="7">
    <source>
        <dbReference type="ARBA" id="ARBA00023136"/>
    </source>
</evidence>
<keyword evidence="6 8" id="KW-1133">Transmembrane helix</keyword>
<dbReference type="Pfam" id="PF12832">
    <property type="entry name" value="MFS_1_like"/>
    <property type="match status" value="1"/>
</dbReference>
<feature type="transmembrane region" description="Helical" evidence="8">
    <location>
        <begin position="232"/>
        <end position="251"/>
    </location>
</feature>
<dbReference type="RefSeq" id="WP_380253703.1">
    <property type="nucleotide sequence ID" value="NZ_JBHUII010000011.1"/>
</dbReference>
<evidence type="ECO:0000313" key="11">
    <source>
        <dbReference type="Proteomes" id="UP001597294"/>
    </source>
</evidence>
<evidence type="ECO:0000256" key="6">
    <source>
        <dbReference type="ARBA" id="ARBA00022989"/>
    </source>
</evidence>
<protein>
    <submittedName>
        <fullName evidence="10">MFS transporter</fullName>
    </submittedName>
</protein>
<evidence type="ECO:0000256" key="4">
    <source>
        <dbReference type="ARBA" id="ARBA00022519"/>
    </source>
</evidence>
<evidence type="ECO:0000259" key="9">
    <source>
        <dbReference type="Pfam" id="PF12832"/>
    </source>
</evidence>
<feature type="transmembrane region" description="Helical" evidence="8">
    <location>
        <begin position="200"/>
        <end position="220"/>
    </location>
</feature>
<dbReference type="PANTHER" id="PTHR23522">
    <property type="entry name" value="BLL5896 PROTEIN"/>
    <property type="match status" value="1"/>
</dbReference>
<dbReference type="Gene3D" id="1.20.1250.20">
    <property type="entry name" value="MFS general substrate transporter like domains"/>
    <property type="match status" value="2"/>
</dbReference>